<keyword evidence="2" id="KW-1185">Reference proteome</keyword>
<gene>
    <name evidence="1" type="ORF">B0H17DRAFT_1199213</name>
</gene>
<evidence type="ECO:0000313" key="1">
    <source>
        <dbReference type="EMBL" id="KAJ7694341.1"/>
    </source>
</evidence>
<accession>A0AAD7DNE1</accession>
<name>A0AAD7DNE1_MYCRO</name>
<sequence length="106" mass="11196">MRELARLAHLLGGGKPRAAGVSGQCTGSALRELLRVRHPCTGDHDPVPMLQSLAVPLLSIDGDATIVTSTLVAPHGPLNIHPSRSYTSLPCYALCASLRTAMMIRS</sequence>
<protein>
    <submittedName>
        <fullName evidence="1">Uncharacterized protein</fullName>
    </submittedName>
</protein>
<reference evidence="1" key="1">
    <citation type="submission" date="2023-03" db="EMBL/GenBank/DDBJ databases">
        <title>Massive genome expansion in bonnet fungi (Mycena s.s.) driven by repeated elements and novel gene families across ecological guilds.</title>
        <authorList>
            <consortium name="Lawrence Berkeley National Laboratory"/>
            <person name="Harder C.B."/>
            <person name="Miyauchi S."/>
            <person name="Viragh M."/>
            <person name="Kuo A."/>
            <person name="Thoen E."/>
            <person name="Andreopoulos B."/>
            <person name="Lu D."/>
            <person name="Skrede I."/>
            <person name="Drula E."/>
            <person name="Henrissat B."/>
            <person name="Morin E."/>
            <person name="Kohler A."/>
            <person name="Barry K."/>
            <person name="LaButti K."/>
            <person name="Morin E."/>
            <person name="Salamov A."/>
            <person name="Lipzen A."/>
            <person name="Mereny Z."/>
            <person name="Hegedus B."/>
            <person name="Baldrian P."/>
            <person name="Stursova M."/>
            <person name="Weitz H."/>
            <person name="Taylor A."/>
            <person name="Grigoriev I.V."/>
            <person name="Nagy L.G."/>
            <person name="Martin F."/>
            <person name="Kauserud H."/>
        </authorList>
    </citation>
    <scope>NUCLEOTIDE SEQUENCE</scope>
    <source>
        <strain evidence="1">CBHHK067</strain>
    </source>
</reference>
<comment type="caution">
    <text evidence="1">The sequence shown here is derived from an EMBL/GenBank/DDBJ whole genome shotgun (WGS) entry which is preliminary data.</text>
</comment>
<proteinExistence type="predicted"/>
<dbReference type="EMBL" id="JARKIE010000042">
    <property type="protein sequence ID" value="KAJ7694341.1"/>
    <property type="molecule type" value="Genomic_DNA"/>
</dbReference>
<dbReference type="Proteomes" id="UP001221757">
    <property type="component" value="Unassembled WGS sequence"/>
</dbReference>
<organism evidence="1 2">
    <name type="scientific">Mycena rosella</name>
    <name type="common">Pink bonnet</name>
    <name type="synonym">Agaricus rosellus</name>
    <dbReference type="NCBI Taxonomy" id="1033263"/>
    <lineage>
        <taxon>Eukaryota</taxon>
        <taxon>Fungi</taxon>
        <taxon>Dikarya</taxon>
        <taxon>Basidiomycota</taxon>
        <taxon>Agaricomycotina</taxon>
        <taxon>Agaricomycetes</taxon>
        <taxon>Agaricomycetidae</taxon>
        <taxon>Agaricales</taxon>
        <taxon>Marasmiineae</taxon>
        <taxon>Mycenaceae</taxon>
        <taxon>Mycena</taxon>
    </lineage>
</organism>
<dbReference type="AlphaFoldDB" id="A0AAD7DNE1"/>
<evidence type="ECO:0000313" key="2">
    <source>
        <dbReference type="Proteomes" id="UP001221757"/>
    </source>
</evidence>